<sequence length="627" mass="67665">MASVDLVFRAAPLAQPAHLVFGDDGSNPITDAVISGAITLAKPTLSGRVALGIGVSGAVVLTKPTLSGEVVYRSDTQRPLVGRTRARFQDALPMAVGTQDRAQRAARLPVATEARFQSAVPLRVGVRARWADTQRMRRASRDRFQEGMPLGTSAVARFQDSQRLPLARAVRFQNGAPLGTSAVVRFQDGQKIRNQARTRYQDAIALHAAFAEHDGYGRPIEVGSRTRYQDAIRPVPGLGDTPIPPRPEPCYVPTGNLVFSALWSADTNLVFICERHLPPEPGGTVVVPVRRIYTVINTASLRRVVGNVLIPNTAMSLTIDADSWTWGFTARVPGEALSDLEPVGGVPVELEATINGVAYRAIVEGISRDRTFGRSDLTITGRGRAAVLDAPYSPVMTFGNIADRTVQQLAADVLTFNGVSLGWDIDAGWKPEDWLVPAGVFSHQGSYMSAINAIAADAGAYVQAHRSDKALSVLKRYPAKPWEWGDVVPDYELPSDVVQKEAVVWTEKPNYNRVFVRGMKSGRLGQITRQGTAGDIEAPMVTAQLGTNAIGTRQRGLAVLADTGRQAAVSLRLPVLAETGIIPPGKFVRYVDGATTRIGLVRSVAAEVERADKKLTIWQTIGVETHV</sequence>
<organism evidence="1 2">
    <name type="scientific">Acidovorax cavernicola</name>
    <dbReference type="NCBI Taxonomy" id="1675792"/>
    <lineage>
        <taxon>Bacteria</taxon>
        <taxon>Pseudomonadati</taxon>
        <taxon>Pseudomonadota</taxon>
        <taxon>Betaproteobacteria</taxon>
        <taxon>Burkholderiales</taxon>
        <taxon>Comamonadaceae</taxon>
        <taxon>Acidovorax</taxon>
    </lineage>
</organism>
<name>A0A9X8D4D0_9BURK</name>
<evidence type="ECO:0000313" key="2">
    <source>
        <dbReference type="Proteomes" id="UP000265619"/>
    </source>
</evidence>
<dbReference type="OrthoDB" id="8609885at2"/>
<evidence type="ECO:0000313" key="1">
    <source>
        <dbReference type="EMBL" id="RIX79111.1"/>
    </source>
</evidence>
<reference evidence="1 2" key="1">
    <citation type="submission" date="2018-09" db="EMBL/GenBank/DDBJ databases">
        <title>Acidovorax cavernicola nov. sp. isolated from Gruta de las Maravillas (Aracena, Spain).</title>
        <authorList>
            <person name="Jurado V."/>
            <person name="Gutierrez-Patricio S."/>
            <person name="Gonzalez-Pimentel J.L."/>
            <person name="Miller A.Z."/>
            <person name="Laiz L."/>
            <person name="Saiz-Jimenez C."/>
        </authorList>
    </citation>
    <scope>NUCLEOTIDE SEQUENCE [LARGE SCALE GENOMIC DNA]</scope>
    <source>
        <strain evidence="1 2">1011MAR4D40.2</strain>
    </source>
</reference>
<keyword evidence="2" id="KW-1185">Reference proteome</keyword>
<dbReference type="EMBL" id="QXMN01000017">
    <property type="protein sequence ID" value="RIX79111.1"/>
    <property type="molecule type" value="Genomic_DNA"/>
</dbReference>
<protein>
    <submittedName>
        <fullName evidence="1">Uncharacterized protein</fullName>
    </submittedName>
</protein>
<comment type="caution">
    <text evidence="1">The sequence shown here is derived from an EMBL/GenBank/DDBJ whole genome shotgun (WGS) entry which is preliminary data.</text>
</comment>
<dbReference type="RefSeq" id="WP_119554386.1">
    <property type="nucleotide sequence ID" value="NZ_QXMN01000017.1"/>
</dbReference>
<gene>
    <name evidence="1" type="ORF">D3H34_15335</name>
</gene>
<dbReference type="Proteomes" id="UP000265619">
    <property type="component" value="Unassembled WGS sequence"/>
</dbReference>
<accession>A0A9X8D4D0</accession>
<dbReference type="AlphaFoldDB" id="A0A9X8D4D0"/>
<proteinExistence type="predicted"/>